<protein>
    <submittedName>
        <fullName evidence="4">LuxR family transcriptional regulator</fullName>
    </submittedName>
</protein>
<sequence>MGDQRNSPSGAPEQAGLRGRTAELAAIRTALEQTRAGMGGALVISGEPGIGKSALLDGATKYADGMRVLRTAGVQPERDLGYATMYRLLRPLLGGIADLPSAQADALDRVFGRPGAGPTPDRFLIALATLTLLSDAAQAQPLLCLIDDAHWADQPSLDALSFASRRLRAEPIALFFATRLPEGRPGPLAGLPELPLTGLDAASARRLLREHTGGSLPASDEELLLRTAAGNPLALRELPASVPPGGPTGEPLPLVDRLQEAFLAQLLPLSGPARELLLLAAVDGSGWLHILRRATATHLDAPVDLDSALDELRGLLSVSSLTVEFRHPLVRSAVFHSASVDRRRAAHLALAAALEHEPAERDRRAWHLGRATDDPDETVAAELERAADRQTHRGGPAAAAAALARAAQLTPPGPDRARRLVAAATASWYGGDAARAEERLALAERIDTRTPDTATRITMLRALIELRTGDAANSLRLLRPVVRQASGQDPTTAVEVLKLFLEASYHAGDANAWGDVAEAIEGMPLLGEHPDLVLLRVIQAGVRVRTGAPAALAESDLGLIEQWTDPEGLCWGAAACWYLGDKRRYRRLYRKALERAHSVGAIGTVTWVLVHVVRDEMTTGRVHTAAGFAEDGKRHAAETGQPNLACWFDSALAVLAALAGRGEQARDLADQVLQVAVRRNLVAAAVQARQALGLVALAEGHGEQALGHLLDTPDHLLHPAFVLGNVPDAVEAAHRMGRLELVAKPVGRFVRWAEATGSPELRALAARCQALTGTEEPEPAFRRALELHPVDEQPVDRARTQLLYGEYLRRARRRGDARRLLRAALESFEQLGMDVWADRARDELRATGETPTSPTRDTLTTLTPQELRIARAAAEGATNREIATQLFVSPRTIDYHLRKIFQKTGITSRVELILLTLPRAEQR</sequence>
<evidence type="ECO:0000256" key="1">
    <source>
        <dbReference type="ARBA" id="ARBA00022741"/>
    </source>
</evidence>
<accession>A0ABP9QCM0</accession>
<evidence type="ECO:0000259" key="3">
    <source>
        <dbReference type="PROSITE" id="PS50043"/>
    </source>
</evidence>
<dbReference type="InterPro" id="IPR011990">
    <property type="entry name" value="TPR-like_helical_dom_sf"/>
</dbReference>
<evidence type="ECO:0000313" key="5">
    <source>
        <dbReference type="Proteomes" id="UP001428817"/>
    </source>
</evidence>
<dbReference type="RefSeq" id="WP_185063336.1">
    <property type="nucleotide sequence ID" value="NZ_BAABJP010000019.1"/>
</dbReference>
<reference evidence="5" key="1">
    <citation type="journal article" date="2019" name="Int. J. Syst. Evol. Microbiol.">
        <title>The Global Catalogue of Microorganisms (GCM) 10K type strain sequencing project: providing services to taxonomists for standard genome sequencing and annotation.</title>
        <authorList>
            <consortium name="The Broad Institute Genomics Platform"/>
            <consortium name="The Broad Institute Genome Sequencing Center for Infectious Disease"/>
            <person name="Wu L."/>
            <person name="Ma J."/>
        </authorList>
    </citation>
    <scope>NUCLEOTIDE SEQUENCE [LARGE SCALE GENOMIC DNA]</scope>
    <source>
        <strain evidence="5">JCM 18303</strain>
    </source>
</reference>
<dbReference type="SUPFAM" id="SSF46894">
    <property type="entry name" value="C-terminal effector domain of the bipartite response regulators"/>
    <property type="match status" value="1"/>
</dbReference>
<dbReference type="Proteomes" id="UP001428817">
    <property type="component" value="Unassembled WGS sequence"/>
</dbReference>
<dbReference type="InterPro" id="IPR016032">
    <property type="entry name" value="Sig_transdc_resp-reg_C-effctor"/>
</dbReference>
<dbReference type="EMBL" id="BAABJP010000019">
    <property type="protein sequence ID" value="GAA5159664.1"/>
    <property type="molecule type" value="Genomic_DNA"/>
</dbReference>
<dbReference type="Gene3D" id="1.25.40.10">
    <property type="entry name" value="Tetratricopeptide repeat domain"/>
    <property type="match status" value="1"/>
</dbReference>
<dbReference type="PRINTS" id="PR00038">
    <property type="entry name" value="HTHLUXR"/>
</dbReference>
<dbReference type="Pfam" id="PF13191">
    <property type="entry name" value="AAA_16"/>
    <property type="match status" value="1"/>
</dbReference>
<dbReference type="InterPro" id="IPR000792">
    <property type="entry name" value="Tscrpt_reg_LuxR_C"/>
</dbReference>
<dbReference type="InterPro" id="IPR036388">
    <property type="entry name" value="WH-like_DNA-bd_sf"/>
</dbReference>
<organism evidence="4 5">
    <name type="scientific">Pseudonocardia eucalypti</name>
    <dbReference type="NCBI Taxonomy" id="648755"/>
    <lineage>
        <taxon>Bacteria</taxon>
        <taxon>Bacillati</taxon>
        <taxon>Actinomycetota</taxon>
        <taxon>Actinomycetes</taxon>
        <taxon>Pseudonocardiales</taxon>
        <taxon>Pseudonocardiaceae</taxon>
        <taxon>Pseudonocardia</taxon>
    </lineage>
</organism>
<keyword evidence="1" id="KW-0547">Nucleotide-binding</keyword>
<gene>
    <name evidence="4" type="ORF">GCM10023321_41140</name>
</gene>
<dbReference type="PANTHER" id="PTHR16305">
    <property type="entry name" value="TESTICULAR SOLUBLE ADENYLYL CYCLASE"/>
    <property type="match status" value="1"/>
</dbReference>
<dbReference type="Pfam" id="PF00196">
    <property type="entry name" value="GerE"/>
    <property type="match status" value="1"/>
</dbReference>
<dbReference type="InterPro" id="IPR027417">
    <property type="entry name" value="P-loop_NTPase"/>
</dbReference>
<keyword evidence="5" id="KW-1185">Reference proteome</keyword>
<comment type="caution">
    <text evidence="4">The sequence shown here is derived from an EMBL/GenBank/DDBJ whole genome shotgun (WGS) entry which is preliminary data.</text>
</comment>
<dbReference type="PROSITE" id="PS50043">
    <property type="entry name" value="HTH_LUXR_2"/>
    <property type="match status" value="1"/>
</dbReference>
<proteinExistence type="predicted"/>
<dbReference type="SMART" id="SM00421">
    <property type="entry name" value="HTH_LUXR"/>
    <property type="match status" value="1"/>
</dbReference>
<keyword evidence="2" id="KW-0067">ATP-binding</keyword>
<feature type="domain" description="HTH luxR-type" evidence="3">
    <location>
        <begin position="855"/>
        <end position="920"/>
    </location>
</feature>
<name>A0ABP9QCM0_9PSEU</name>
<dbReference type="SUPFAM" id="SSF52540">
    <property type="entry name" value="P-loop containing nucleoside triphosphate hydrolases"/>
    <property type="match status" value="1"/>
</dbReference>
<dbReference type="CDD" id="cd06170">
    <property type="entry name" value="LuxR_C_like"/>
    <property type="match status" value="1"/>
</dbReference>
<evidence type="ECO:0000313" key="4">
    <source>
        <dbReference type="EMBL" id="GAA5159664.1"/>
    </source>
</evidence>
<dbReference type="InterPro" id="IPR041664">
    <property type="entry name" value="AAA_16"/>
</dbReference>
<dbReference type="PANTHER" id="PTHR16305:SF35">
    <property type="entry name" value="TRANSCRIPTIONAL ACTIVATOR DOMAIN"/>
    <property type="match status" value="1"/>
</dbReference>
<dbReference type="Gene3D" id="1.10.10.10">
    <property type="entry name" value="Winged helix-like DNA-binding domain superfamily/Winged helix DNA-binding domain"/>
    <property type="match status" value="1"/>
</dbReference>
<evidence type="ECO:0000256" key="2">
    <source>
        <dbReference type="ARBA" id="ARBA00022840"/>
    </source>
</evidence>